<dbReference type="Proteomes" id="UP000887116">
    <property type="component" value="Unassembled WGS sequence"/>
</dbReference>
<dbReference type="EMBL" id="BMAO01032627">
    <property type="protein sequence ID" value="GFQ83536.1"/>
    <property type="molecule type" value="Genomic_DNA"/>
</dbReference>
<proteinExistence type="predicted"/>
<dbReference type="OrthoDB" id="10330700at2759"/>
<reference evidence="2" key="1">
    <citation type="submission" date="2020-07" db="EMBL/GenBank/DDBJ databases">
        <title>Multicomponent nature underlies the extraordinary mechanical properties of spider dragline silk.</title>
        <authorList>
            <person name="Kono N."/>
            <person name="Nakamura H."/>
            <person name="Mori M."/>
            <person name="Yoshida Y."/>
            <person name="Ohtoshi R."/>
            <person name="Malay A.D."/>
            <person name="Moran D.A.P."/>
            <person name="Tomita M."/>
            <person name="Numata K."/>
            <person name="Arakawa K."/>
        </authorList>
    </citation>
    <scope>NUCLEOTIDE SEQUENCE</scope>
</reference>
<protein>
    <submittedName>
        <fullName evidence="2">Uncharacterized protein</fullName>
    </submittedName>
</protein>
<feature type="compositionally biased region" description="Low complexity" evidence="1">
    <location>
        <begin position="107"/>
        <end position="118"/>
    </location>
</feature>
<organism evidence="2 3">
    <name type="scientific">Trichonephila clavata</name>
    <name type="common">Joro spider</name>
    <name type="synonym">Nephila clavata</name>
    <dbReference type="NCBI Taxonomy" id="2740835"/>
    <lineage>
        <taxon>Eukaryota</taxon>
        <taxon>Metazoa</taxon>
        <taxon>Ecdysozoa</taxon>
        <taxon>Arthropoda</taxon>
        <taxon>Chelicerata</taxon>
        <taxon>Arachnida</taxon>
        <taxon>Araneae</taxon>
        <taxon>Araneomorphae</taxon>
        <taxon>Entelegynae</taxon>
        <taxon>Araneoidea</taxon>
        <taxon>Nephilidae</taxon>
        <taxon>Trichonephila</taxon>
    </lineage>
</organism>
<evidence type="ECO:0000313" key="2">
    <source>
        <dbReference type="EMBL" id="GFQ83536.1"/>
    </source>
</evidence>
<gene>
    <name evidence="2" type="primary">NCL1_08663</name>
    <name evidence="2" type="ORF">TNCT_454541</name>
</gene>
<feature type="region of interest" description="Disordered" evidence="1">
    <location>
        <begin position="25"/>
        <end position="50"/>
    </location>
</feature>
<feature type="region of interest" description="Disordered" evidence="1">
    <location>
        <begin position="106"/>
        <end position="125"/>
    </location>
</feature>
<accession>A0A8X6KTI0</accession>
<keyword evidence="3" id="KW-1185">Reference proteome</keyword>
<feature type="compositionally biased region" description="Basic and acidic residues" evidence="1">
    <location>
        <begin position="25"/>
        <end position="35"/>
    </location>
</feature>
<name>A0A8X6KTI0_TRICU</name>
<sequence length="125" mass="13794">MESTDLAYDVSDACPKRIREIRNACHKQSQDDKFNKASSTSATEIKGVPKGDYSRELFSEADGSEIVTKLNLEKDENISYDVTDACPKGVRTIPILTESDIRKETLNSTISSSTSNNNKDLTSNV</sequence>
<dbReference type="AlphaFoldDB" id="A0A8X6KTI0"/>
<evidence type="ECO:0000256" key="1">
    <source>
        <dbReference type="SAM" id="MobiDB-lite"/>
    </source>
</evidence>
<comment type="caution">
    <text evidence="2">The sequence shown here is derived from an EMBL/GenBank/DDBJ whole genome shotgun (WGS) entry which is preliminary data.</text>
</comment>
<evidence type="ECO:0000313" key="3">
    <source>
        <dbReference type="Proteomes" id="UP000887116"/>
    </source>
</evidence>